<feature type="region of interest" description="Disordered" evidence="1">
    <location>
        <begin position="1"/>
        <end position="40"/>
    </location>
</feature>
<name>A0A0A9H9C9_ARUDO</name>
<proteinExistence type="predicted"/>
<dbReference type="AlphaFoldDB" id="A0A0A9H9C9"/>
<reference evidence="2" key="2">
    <citation type="journal article" date="2015" name="Data Brief">
        <title>Shoot transcriptome of the giant reed, Arundo donax.</title>
        <authorList>
            <person name="Barrero R.A."/>
            <person name="Guerrero F.D."/>
            <person name="Moolhuijzen P."/>
            <person name="Goolsby J.A."/>
            <person name="Tidwell J."/>
            <person name="Bellgard S.E."/>
            <person name="Bellgard M.I."/>
        </authorList>
    </citation>
    <scope>NUCLEOTIDE SEQUENCE</scope>
    <source>
        <tissue evidence="2">Shoot tissue taken approximately 20 cm above the soil surface</tissue>
    </source>
</reference>
<protein>
    <submittedName>
        <fullName evidence="2">Uncharacterized protein</fullName>
    </submittedName>
</protein>
<accession>A0A0A9H9C9</accession>
<feature type="compositionally biased region" description="Polar residues" evidence="1">
    <location>
        <begin position="1"/>
        <end position="37"/>
    </location>
</feature>
<evidence type="ECO:0000313" key="2">
    <source>
        <dbReference type="EMBL" id="JAE29493.1"/>
    </source>
</evidence>
<reference evidence="2" key="1">
    <citation type="submission" date="2014-09" db="EMBL/GenBank/DDBJ databases">
        <authorList>
            <person name="Magalhaes I.L.F."/>
            <person name="Oliveira U."/>
            <person name="Santos F.R."/>
            <person name="Vidigal T.H.D.A."/>
            <person name="Brescovit A.D."/>
            <person name="Santos A.J."/>
        </authorList>
    </citation>
    <scope>NUCLEOTIDE SEQUENCE</scope>
    <source>
        <tissue evidence="2">Shoot tissue taken approximately 20 cm above the soil surface</tissue>
    </source>
</reference>
<dbReference type="EMBL" id="GBRH01168403">
    <property type="protein sequence ID" value="JAE29493.1"/>
    <property type="molecule type" value="Transcribed_RNA"/>
</dbReference>
<evidence type="ECO:0000256" key="1">
    <source>
        <dbReference type="SAM" id="MobiDB-lite"/>
    </source>
</evidence>
<sequence length="67" mass="7377">MASASTSKVIQACSSPTTSGSPRPITRSMTAAQTSPCESPPYNFRKPKAYHQKHNSCTNFTMWKPRT</sequence>
<organism evidence="2">
    <name type="scientific">Arundo donax</name>
    <name type="common">Giant reed</name>
    <name type="synonym">Donax arundinaceus</name>
    <dbReference type="NCBI Taxonomy" id="35708"/>
    <lineage>
        <taxon>Eukaryota</taxon>
        <taxon>Viridiplantae</taxon>
        <taxon>Streptophyta</taxon>
        <taxon>Embryophyta</taxon>
        <taxon>Tracheophyta</taxon>
        <taxon>Spermatophyta</taxon>
        <taxon>Magnoliopsida</taxon>
        <taxon>Liliopsida</taxon>
        <taxon>Poales</taxon>
        <taxon>Poaceae</taxon>
        <taxon>PACMAD clade</taxon>
        <taxon>Arundinoideae</taxon>
        <taxon>Arundineae</taxon>
        <taxon>Arundo</taxon>
    </lineage>
</organism>